<feature type="region of interest" description="Disordered" evidence="1">
    <location>
        <begin position="1"/>
        <end position="41"/>
    </location>
</feature>
<sequence length="127" mass="14820">MDEVEMERGFDVGAKQEAGRTVSDCETREAKRQAKRDKRWNRPADDKRRVFSMYCIMYILRPTLIHSSIAKAYKCCNTHASFRGFHLRLDMHSLLLLSNMVTTPEYLSHSETTIRLGCVRRLVKIPQ</sequence>
<proteinExistence type="predicted"/>
<evidence type="ECO:0000256" key="1">
    <source>
        <dbReference type="SAM" id="MobiDB-lite"/>
    </source>
</evidence>
<evidence type="ECO:0000313" key="3">
    <source>
        <dbReference type="Proteomes" id="UP000002624"/>
    </source>
</evidence>
<dbReference type="OMA" id="CNTHASF"/>
<gene>
    <name evidence="2" type="ORF">HCDG_02209</name>
</gene>
<dbReference type="EMBL" id="GG692420">
    <property type="protein sequence ID" value="EER44179.1"/>
    <property type="molecule type" value="Genomic_DNA"/>
</dbReference>
<feature type="compositionally biased region" description="Basic and acidic residues" evidence="1">
    <location>
        <begin position="1"/>
        <end position="10"/>
    </location>
</feature>
<name>C6H708_AJECH</name>
<dbReference type="VEuPathDB" id="FungiDB:HCDG_02209"/>
<dbReference type="HOGENOM" id="CLU_1969893_0_0_1"/>
<dbReference type="AlphaFoldDB" id="C6H708"/>
<protein>
    <submittedName>
        <fullName evidence="2">Uncharacterized protein</fullName>
    </submittedName>
</protein>
<reference evidence="3" key="1">
    <citation type="submission" date="2009-05" db="EMBL/GenBank/DDBJ databases">
        <title>The genome sequence of Ajellomyces capsulatus strain H143.</title>
        <authorList>
            <person name="Champion M."/>
            <person name="Cuomo C.A."/>
            <person name="Ma L.-J."/>
            <person name="Henn M.R."/>
            <person name="Sil A."/>
            <person name="Goldman B."/>
            <person name="Young S.K."/>
            <person name="Kodira C.D."/>
            <person name="Zeng Q."/>
            <person name="Koehrsen M."/>
            <person name="Alvarado L."/>
            <person name="Berlin A.M."/>
            <person name="Borenstein D."/>
            <person name="Chen Z."/>
            <person name="Engels R."/>
            <person name="Freedman E."/>
            <person name="Gellesch M."/>
            <person name="Goldberg J."/>
            <person name="Griggs A."/>
            <person name="Gujja S."/>
            <person name="Heiman D.I."/>
            <person name="Hepburn T.A."/>
            <person name="Howarth C."/>
            <person name="Jen D."/>
            <person name="Larson L."/>
            <person name="Lewis B."/>
            <person name="Mehta T."/>
            <person name="Park D."/>
            <person name="Pearson M."/>
            <person name="Roberts A."/>
            <person name="Saif S."/>
            <person name="Shea T.D."/>
            <person name="Shenoy N."/>
            <person name="Sisk P."/>
            <person name="Stolte C."/>
            <person name="Sykes S."/>
            <person name="Walk T."/>
            <person name="White J."/>
            <person name="Yandava C."/>
            <person name="Klein B."/>
            <person name="McEwen J.G."/>
            <person name="Puccia R."/>
            <person name="Goldman G.H."/>
            <person name="Felipe M.S."/>
            <person name="Nino-Vega G."/>
            <person name="San-Blas G."/>
            <person name="Taylor J.W."/>
            <person name="Mendoza L."/>
            <person name="Galagan J.E."/>
            <person name="Nusbaum C."/>
            <person name="Birren B.W."/>
        </authorList>
    </citation>
    <scope>NUCLEOTIDE SEQUENCE [LARGE SCALE GENOMIC DNA]</scope>
    <source>
        <strain evidence="3">H143</strain>
    </source>
</reference>
<evidence type="ECO:0000313" key="2">
    <source>
        <dbReference type="EMBL" id="EER44179.1"/>
    </source>
</evidence>
<accession>C6H708</accession>
<dbReference type="Proteomes" id="UP000002624">
    <property type="component" value="Unassembled WGS sequence"/>
</dbReference>
<feature type="compositionally biased region" description="Basic and acidic residues" evidence="1">
    <location>
        <begin position="23"/>
        <end position="32"/>
    </location>
</feature>
<organism evidence="2 3">
    <name type="scientific">Ajellomyces capsulatus (strain H143)</name>
    <name type="common">Darling's disease fungus</name>
    <name type="synonym">Histoplasma capsulatum</name>
    <dbReference type="NCBI Taxonomy" id="544712"/>
    <lineage>
        <taxon>Eukaryota</taxon>
        <taxon>Fungi</taxon>
        <taxon>Dikarya</taxon>
        <taxon>Ascomycota</taxon>
        <taxon>Pezizomycotina</taxon>
        <taxon>Eurotiomycetes</taxon>
        <taxon>Eurotiomycetidae</taxon>
        <taxon>Onygenales</taxon>
        <taxon>Ajellomycetaceae</taxon>
        <taxon>Histoplasma</taxon>
    </lineage>
</organism>